<proteinExistence type="predicted"/>
<comment type="caution">
    <text evidence="2">The sequence shown here is derived from an EMBL/GenBank/DDBJ whole genome shotgun (WGS) entry which is preliminary data.</text>
</comment>
<accession>A0AAW2XKK5</accession>
<dbReference type="EMBL" id="JACGWN010000003">
    <property type="protein sequence ID" value="KAL0454684.1"/>
    <property type="molecule type" value="Genomic_DNA"/>
</dbReference>
<feature type="region of interest" description="Disordered" evidence="1">
    <location>
        <begin position="42"/>
        <end position="67"/>
    </location>
</feature>
<evidence type="ECO:0000256" key="1">
    <source>
        <dbReference type="SAM" id="MobiDB-lite"/>
    </source>
</evidence>
<reference evidence="2" key="2">
    <citation type="journal article" date="2024" name="Plant">
        <title>Genomic evolution and insights into agronomic trait innovations of Sesamum species.</title>
        <authorList>
            <person name="Miao H."/>
            <person name="Wang L."/>
            <person name="Qu L."/>
            <person name="Liu H."/>
            <person name="Sun Y."/>
            <person name="Le M."/>
            <person name="Wang Q."/>
            <person name="Wei S."/>
            <person name="Zheng Y."/>
            <person name="Lin W."/>
            <person name="Duan Y."/>
            <person name="Cao H."/>
            <person name="Xiong S."/>
            <person name="Wang X."/>
            <person name="Wei L."/>
            <person name="Li C."/>
            <person name="Ma Q."/>
            <person name="Ju M."/>
            <person name="Zhao R."/>
            <person name="Li G."/>
            <person name="Mu C."/>
            <person name="Tian Q."/>
            <person name="Mei H."/>
            <person name="Zhang T."/>
            <person name="Gao T."/>
            <person name="Zhang H."/>
        </authorList>
    </citation>
    <scope>NUCLEOTIDE SEQUENCE</scope>
    <source>
        <strain evidence="2">KEN1</strain>
    </source>
</reference>
<name>A0AAW2XKK5_9LAMI</name>
<protein>
    <submittedName>
        <fullName evidence="2">Uncharacterized protein</fullName>
    </submittedName>
</protein>
<dbReference type="AlphaFoldDB" id="A0AAW2XKK5"/>
<sequence length="188" mass="20697">MTTTTNMQPKIKVDMDSHNSLSSLTHTSTLHTKHTTALLLADSHGGTNGADNEPAATKDNGESSGDGTAGVDALTKLQSKFNLKEFLVLANKVVDVGDLQSMKALTDLMKHWIAQFGDENPPRLSVGLRPVSSRILTPCRTLPSNTPDTPPTMPALQSPIPLHMLRRHHLGFQRQPLTWFLTRRYRKP</sequence>
<organism evidence="2">
    <name type="scientific">Sesamum latifolium</name>
    <dbReference type="NCBI Taxonomy" id="2727402"/>
    <lineage>
        <taxon>Eukaryota</taxon>
        <taxon>Viridiplantae</taxon>
        <taxon>Streptophyta</taxon>
        <taxon>Embryophyta</taxon>
        <taxon>Tracheophyta</taxon>
        <taxon>Spermatophyta</taxon>
        <taxon>Magnoliopsida</taxon>
        <taxon>eudicotyledons</taxon>
        <taxon>Gunneridae</taxon>
        <taxon>Pentapetalae</taxon>
        <taxon>asterids</taxon>
        <taxon>lamiids</taxon>
        <taxon>Lamiales</taxon>
        <taxon>Pedaliaceae</taxon>
        <taxon>Sesamum</taxon>
    </lineage>
</organism>
<reference evidence="2" key="1">
    <citation type="submission" date="2020-06" db="EMBL/GenBank/DDBJ databases">
        <authorList>
            <person name="Li T."/>
            <person name="Hu X."/>
            <person name="Zhang T."/>
            <person name="Song X."/>
            <person name="Zhang H."/>
            <person name="Dai N."/>
            <person name="Sheng W."/>
            <person name="Hou X."/>
            <person name="Wei L."/>
        </authorList>
    </citation>
    <scope>NUCLEOTIDE SEQUENCE</scope>
    <source>
        <strain evidence="2">KEN1</strain>
        <tissue evidence="2">Leaf</tissue>
    </source>
</reference>
<gene>
    <name evidence="2" type="ORF">Slati_0807600</name>
</gene>
<evidence type="ECO:0000313" key="2">
    <source>
        <dbReference type="EMBL" id="KAL0454684.1"/>
    </source>
</evidence>